<evidence type="ECO:0000313" key="3">
    <source>
        <dbReference type="Proteomes" id="UP000177287"/>
    </source>
</evidence>
<gene>
    <name evidence="2" type="ORF">A3A27_02965</name>
</gene>
<dbReference type="EMBL" id="MHUF01000027">
    <property type="protein sequence ID" value="OHA71973.1"/>
    <property type="molecule type" value="Genomic_DNA"/>
</dbReference>
<evidence type="ECO:0000256" key="1">
    <source>
        <dbReference type="SAM" id="MobiDB-lite"/>
    </source>
</evidence>
<reference evidence="2 3" key="1">
    <citation type="journal article" date="2016" name="Nat. Commun.">
        <title>Thousands of microbial genomes shed light on interconnected biogeochemical processes in an aquifer system.</title>
        <authorList>
            <person name="Anantharaman K."/>
            <person name="Brown C.T."/>
            <person name="Hug L.A."/>
            <person name="Sharon I."/>
            <person name="Castelle C.J."/>
            <person name="Probst A.J."/>
            <person name="Thomas B.C."/>
            <person name="Singh A."/>
            <person name="Wilkins M.J."/>
            <person name="Karaoz U."/>
            <person name="Brodie E.L."/>
            <person name="Williams K.H."/>
            <person name="Hubbard S.S."/>
            <person name="Banfield J.F."/>
        </authorList>
    </citation>
    <scope>NUCLEOTIDE SEQUENCE [LARGE SCALE GENOMIC DNA]</scope>
</reference>
<proteinExistence type="predicted"/>
<feature type="region of interest" description="Disordered" evidence="1">
    <location>
        <begin position="113"/>
        <end position="145"/>
    </location>
</feature>
<sequence>MAYEWAAEEYERLPPIVQEARELLERWFQAMESGQAYEWMPDPLCRVRIDMQIVDQMIEHIDREFRKEINAWAALEAAGGYTDGPGFSRLKPAQRLALAQQLHALKEKYKKNDATVVQGPQVPAPDVQHLRRHTDRGLPPPGRRV</sequence>
<comment type="caution">
    <text evidence="2">The sequence shown here is derived from an EMBL/GenBank/DDBJ whole genome shotgun (WGS) entry which is preliminary data.</text>
</comment>
<dbReference type="AlphaFoldDB" id="A0A1G2RGJ8"/>
<accession>A0A1G2RGJ8</accession>
<protein>
    <submittedName>
        <fullName evidence="2">Uncharacterized protein</fullName>
    </submittedName>
</protein>
<dbReference type="Proteomes" id="UP000177287">
    <property type="component" value="Unassembled WGS sequence"/>
</dbReference>
<organism evidence="2 3">
    <name type="scientific">Candidatus Wildermuthbacteria bacterium RIFCSPLOWO2_01_FULL_47_18</name>
    <dbReference type="NCBI Taxonomy" id="1802460"/>
    <lineage>
        <taxon>Bacteria</taxon>
        <taxon>Candidatus Wildermuthiibacteriota</taxon>
    </lineage>
</organism>
<evidence type="ECO:0000313" key="2">
    <source>
        <dbReference type="EMBL" id="OHA71973.1"/>
    </source>
</evidence>
<name>A0A1G2RGJ8_9BACT</name>